<proteinExistence type="predicted"/>
<dbReference type="EMBL" id="FMZZ01000004">
    <property type="protein sequence ID" value="SDC80768.1"/>
    <property type="molecule type" value="Genomic_DNA"/>
</dbReference>
<dbReference type="AlphaFoldDB" id="A0A1G6PL64"/>
<protein>
    <recommendedName>
        <fullName evidence="4">PE family protein</fullName>
    </recommendedName>
</protein>
<keyword evidence="1" id="KW-0175">Coiled coil</keyword>
<feature type="coiled-coil region" evidence="1">
    <location>
        <begin position="58"/>
        <end position="85"/>
    </location>
</feature>
<gene>
    <name evidence="2" type="ORF">SAMN05216174_104352</name>
</gene>
<sequence length="154" mass="16463">MAEETEPAPADIETQVGAEVAYRKLLKIPGQLFPGMTPPGATPASGGRGDGHYAISSIAELDSLIEQWKALLKRIDDNRRKIEAVKNLITPLAGDEASQKEATASQASMDAAITHNLSMRAYVQGYIDTLTAARHEYENTEGHNTTAINTADGA</sequence>
<reference evidence="3" key="1">
    <citation type="submission" date="2016-10" db="EMBL/GenBank/DDBJ databases">
        <authorList>
            <person name="Varghese N."/>
            <person name="Submissions S."/>
        </authorList>
    </citation>
    <scope>NUCLEOTIDE SEQUENCE [LARGE SCALE GENOMIC DNA]</scope>
    <source>
        <strain evidence="3">IBRC-M 10403</strain>
    </source>
</reference>
<evidence type="ECO:0008006" key="4">
    <source>
        <dbReference type="Google" id="ProtNLM"/>
    </source>
</evidence>
<dbReference type="Proteomes" id="UP000199501">
    <property type="component" value="Unassembled WGS sequence"/>
</dbReference>
<organism evidence="2 3">
    <name type="scientific">Actinokineospora iranica</name>
    <dbReference type="NCBI Taxonomy" id="1271860"/>
    <lineage>
        <taxon>Bacteria</taxon>
        <taxon>Bacillati</taxon>
        <taxon>Actinomycetota</taxon>
        <taxon>Actinomycetes</taxon>
        <taxon>Pseudonocardiales</taxon>
        <taxon>Pseudonocardiaceae</taxon>
        <taxon>Actinokineospora</taxon>
    </lineage>
</organism>
<evidence type="ECO:0000313" key="2">
    <source>
        <dbReference type="EMBL" id="SDC80768.1"/>
    </source>
</evidence>
<dbReference type="STRING" id="1271860.SAMN05216174_104352"/>
<dbReference type="OrthoDB" id="3638161at2"/>
<dbReference type="RefSeq" id="WP_091449987.1">
    <property type="nucleotide sequence ID" value="NZ_FMZZ01000004.1"/>
</dbReference>
<keyword evidence="3" id="KW-1185">Reference proteome</keyword>
<evidence type="ECO:0000256" key="1">
    <source>
        <dbReference type="SAM" id="Coils"/>
    </source>
</evidence>
<evidence type="ECO:0000313" key="3">
    <source>
        <dbReference type="Proteomes" id="UP000199501"/>
    </source>
</evidence>
<accession>A0A1G6PL64</accession>
<name>A0A1G6PL64_9PSEU</name>